<dbReference type="Gene3D" id="3.40.50.300">
    <property type="entry name" value="P-loop containing nucleotide triphosphate hydrolases"/>
    <property type="match status" value="4"/>
</dbReference>
<proteinExistence type="inferred from homology"/>
<evidence type="ECO:0000256" key="4">
    <source>
        <dbReference type="ARBA" id="ARBA00022801"/>
    </source>
</evidence>
<dbReference type="InterPro" id="IPR011604">
    <property type="entry name" value="PDDEXK-like_dom_sf"/>
</dbReference>
<evidence type="ECO:0000256" key="9">
    <source>
        <dbReference type="ARBA" id="ARBA00023204"/>
    </source>
</evidence>
<dbReference type="InterPro" id="IPR014141">
    <property type="entry name" value="DNA_helicase_suRexB"/>
</dbReference>
<evidence type="ECO:0000256" key="3">
    <source>
        <dbReference type="ARBA" id="ARBA00022763"/>
    </source>
</evidence>
<dbReference type="InterPro" id="IPR049035">
    <property type="entry name" value="ADDB_N"/>
</dbReference>
<dbReference type="SUPFAM" id="SSF52980">
    <property type="entry name" value="Restriction endonuclease-like"/>
    <property type="match status" value="1"/>
</dbReference>
<dbReference type="Gene3D" id="3.90.320.10">
    <property type="match status" value="1"/>
</dbReference>
<keyword evidence="4 10" id="KW-0378">Hydrolase</keyword>
<protein>
    <recommendedName>
        <fullName evidence="10">ATP-dependent helicase/deoxyribonuclease subunit B</fullName>
        <ecNumber evidence="10">3.1.-.-</ecNumber>
    </recommendedName>
    <alternativeName>
        <fullName evidence="10">ATP-dependent helicase/nuclease subunit RexB</fullName>
    </alternativeName>
</protein>
<feature type="domain" description="PD-(D/E)XK endonuclease-like" evidence="11">
    <location>
        <begin position="770"/>
        <end position="1043"/>
    </location>
</feature>
<evidence type="ECO:0000256" key="7">
    <source>
        <dbReference type="ARBA" id="ARBA00022840"/>
    </source>
</evidence>
<evidence type="ECO:0000256" key="1">
    <source>
        <dbReference type="ARBA" id="ARBA00022722"/>
    </source>
</evidence>
<organism evidence="13 14">
    <name type="scientific">Streptococcus equi subsp. zooepidemicus</name>
    <dbReference type="NCBI Taxonomy" id="40041"/>
    <lineage>
        <taxon>Bacteria</taxon>
        <taxon>Bacillati</taxon>
        <taxon>Bacillota</taxon>
        <taxon>Bacilli</taxon>
        <taxon>Lactobacillales</taxon>
        <taxon>Streptococcaceae</taxon>
        <taxon>Streptococcus</taxon>
    </lineage>
</organism>
<dbReference type="GO" id="GO:0003690">
    <property type="term" value="F:double-stranded DNA binding"/>
    <property type="evidence" value="ECO:0007669"/>
    <property type="project" value="UniProtKB-UniRule"/>
</dbReference>
<dbReference type="InterPro" id="IPR027417">
    <property type="entry name" value="P-loop_NTPase"/>
</dbReference>
<keyword evidence="8 10" id="KW-0238">DNA-binding</keyword>
<dbReference type="NCBIfam" id="TIGR02774">
    <property type="entry name" value="rexB_recomb"/>
    <property type="match status" value="1"/>
</dbReference>
<dbReference type="SUPFAM" id="SSF52540">
    <property type="entry name" value="P-loop containing nucleoside triphosphate hydrolases"/>
    <property type="match status" value="1"/>
</dbReference>
<dbReference type="GO" id="GO:0005524">
    <property type="term" value="F:ATP binding"/>
    <property type="evidence" value="ECO:0007669"/>
    <property type="project" value="UniProtKB-UniRule"/>
</dbReference>
<evidence type="ECO:0000256" key="10">
    <source>
        <dbReference type="HAMAP-Rule" id="MF_01453"/>
    </source>
</evidence>
<evidence type="ECO:0000256" key="5">
    <source>
        <dbReference type="ARBA" id="ARBA00022806"/>
    </source>
</evidence>
<dbReference type="Pfam" id="PF12705">
    <property type="entry name" value="PDDEXK_1"/>
    <property type="match status" value="1"/>
</dbReference>
<accession>A0A7Z9D1S4</accession>
<dbReference type="PANTHER" id="PTHR30591">
    <property type="entry name" value="RECBCD ENZYME SUBUNIT RECC"/>
    <property type="match status" value="1"/>
</dbReference>
<dbReference type="EMBL" id="LR134317">
    <property type="protein sequence ID" value="VEF07002.1"/>
    <property type="molecule type" value="Genomic_DNA"/>
</dbReference>
<comment type="miscellaneous">
    <text evidence="10">Despite having helicase-like domains, this subunit does not have helicase activity.</text>
</comment>
<dbReference type="Pfam" id="PF21445">
    <property type="entry name" value="ADDB_N"/>
    <property type="match status" value="1"/>
</dbReference>
<evidence type="ECO:0000313" key="14">
    <source>
        <dbReference type="Proteomes" id="UP000269903"/>
    </source>
</evidence>
<comment type="cofactor">
    <cofactor evidence="10">
        <name>Mg(2+)</name>
        <dbReference type="ChEBI" id="CHEBI:18420"/>
    </cofactor>
</comment>
<comment type="caution">
    <text evidence="10">Lacks conserved residue(s) required for the propagation of feature annotation.</text>
</comment>
<keyword evidence="6 10" id="KW-0269">Exonuclease</keyword>
<evidence type="ECO:0000313" key="13">
    <source>
        <dbReference type="EMBL" id="VEF07002.1"/>
    </source>
</evidence>
<dbReference type="AlphaFoldDB" id="A0A7Z9D1S4"/>
<keyword evidence="5 10" id="KW-0347">Helicase</keyword>
<reference evidence="13 14" key="1">
    <citation type="submission" date="2018-12" db="EMBL/GenBank/DDBJ databases">
        <authorList>
            <consortium name="Pathogen Informatics"/>
        </authorList>
    </citation>
    <scope>NUCLEOTIDE SEQUENCE [LARGE SCALE GENOMIC DNA]</scope>
    <source>
        <strain evidence="13 14">NCTC6180</strain>
    </source>
</reference>
<evidence type="ECO:0000259" key="11">
    <source>
        <dbReference type="Pfam" id="PF12705"/>
    </source>
</evidence>
<gene>
    <name evidence="13" type="primary">addB</name>
    <name evidence="10" type="synonym">rexB</name>
    <name evidence="13" type="ORF">NCTC6180_00984</name>
</gene>
<dbReference type="HAMAP" id="MF_01453">
    <property type="entry name" value="AddB_type2"/>
    <property type="match status" value="1"/>
</dbReference>
<dbReference type="GO" id="GO:0016817">
    <property type="term" value="F:hydrolase activity, acting on acid anhydrides"/>
    <property type="evidence" value="ECO:0007669"/>
    <property type="project" value="InterPro"/>
</dbReference>
<keyword evidence="1 10" id="KW-0540">Nuclease</keyword>
<feature type="domain" description="ATP-dependent helicase/deoxyribonuclease subunit B N-terminal" evidence="12">
    <location>
        <begin position="47"/>
        <end position="285"/>
    </location>
</feature>
<evidence type="ECO:0000256" key="6">
    <source>
        <dbReference type="ARBA" id="ARBA00022839"/>
    </source>
</evidence>
<evidence type="ECO:0000259" key="12">
    <source>
        <dbReference type="Pfam" id="PF21445"/>
    </source>
</evidence>
<keyword evidence="3 10" id="KW-0227">DNA damage</keyword>
<keyword evidence="7 10" id="KW-0067">ATP-binding</keyword>
<dbReference type="Proteomes" id="UP000269903">
    <property type="component" value="Chromosome"/>
</dbReference>
<keyword evidence="2 10" id="KW-0547">Nucleotide-binding</keyword>
<name>A0A7Z9D1S4_STRSZ</name>
<dbReference type="GO" id="GO:0004386">
    <property type="term" value="F:helicase activity"/>
    <property type="evidence" value="ECO:0007669"/>
    <property type="project" value="UniProtKB-KW"/>
</dbReference>
<dbReference type="GO" id="GO:0008409">
    <property type="term" value="F:5'-3' exonuclease activity"/>
    <property type="evidence" value="ECO:0007669"/>
    <property type="project" value="UniProtKB-UniRule"/>
</dbReference>
<dbReference type="GO" id="GO:0000724">
    <property type="term" value="P:double-strand break repair via homologous recombination"/>
    <property type="evidence" value="ECO:0007669"/>
    <property type="project" value="UniProtKB-UniRule"/>
</dbReference>
<evidence type="ECO:0000256" key="8">
    <source>
        <dbReference type="ARBA" id="ARBA00023125"/>
    </source>
</evidence>
<comment type="subunit">
    <text evidence="10">Heterodimer of AddA and RexB.</text>
</comment>
<comment type="function">
    <text evidence="10">The heterodimer acts as both an ATP-dependent DNA helicase and an ATP-dependent, dual-direction single-stranded exonuclease. Recognizes the chi site generating a DNA molecule suitable for the initiation of homologous recombination. This subunit has 5' -&gt; 3' nuclease activity but not helicase activity.</text>
</comment>
<comment type="similarity">
    <text evidence="10">Belongs to the helicase family. AddB/RexB type 2 subfamily.</text>
</comment>
<evidence type="ECO:0000256" key="2">
    <source>
        <dbReference type="ARBA" id="ARBA00022741"/>
    </source>
</evidence>
<dbReference type="PANTHER" id="PTHR30591:SF1">
    <property type="entry name" value="RECBCD ENZYME SUBUNIT RECC"/>
    <property type="match status" value="1"/>
</dbReference>
<keyword evidence="9 10" id="KW-0234">DNA repair</keyword>
<sequence>MGKARLICYNGDVDVVSGPSKRSFMKLLYTEISYSMTEILVKEARAYADKGYRVFYIAPNSLSFEKERSVLALLPEQGSFAITVTRFEQMARYFTLAKAANRQALDDNGLAMIFYRVLMQLQEDELKVFHRLRTDQAFIAQLVELYNELQAANLTAFDLTTLDRPEKQEDLITIMTKAEQLIAQGDYDQSSRLAQLAEAIKSKSLDDELRQTVLVIDGFTRFSAEEEQLLALLNEACEEIVIGAYISQKAYRLAFTKGNLYEASLAFIQQLAQQFQTKPIYTTSEKVFDVSFSRLTQLLEANHDYSKLDWQLSAKDKSKVVIWQALNQKEELEHVTKAIREKLYQGYRYKDMLVLLGDVASYQLQIGPIFEKFEIPYYIGKQEPMSAHPLVQFVESLERGRRYNWRREDIVNLLKSGLFGRFQEGELDQLEQYLVFADIQGFTKFSRPFTLNSSRQYPLPLLNQLRLAVVTPLQQLFKSQKQLGASLLDKLMTFFKTIQLADNFEALAGSRREADREKDEEVWKTFTGILETFYQVFGQEKMTLADCLALIKMGMQTAHYRTVPATLDVVSIKSYDLVEPHSKPFVFAIGLSRSHFPKQTKNTSLISDQERASINEQTASYQRLDVPSFENIKKNHQTALSLFNSATQELVLSLPTSSTNGSDDVSPYLKELIALGVSVIEKGKNRLSHSAADIGNYKALLSRLVAINRQGIADDMTSEDRNFWTVALRYLKRRLADEQLSLPAFEHHLTTKPVAPEVIETRFSSQQPLSLSSSALTVFYNNQYKYFLKYVLGLQEPESIHPDARIHGQYLHRIFELVTKDRTDAAFDQKLGAAIAAVNQQSAFQQVYQADAEGRYSLEVLKGIAYSTASVLDLNQGLQVAKQEEAFELALGQQVLIRGVIDRIDQLADGRLGIVDYKSSARVFDIGAFYNGLSPQLVTYLAALKNKGQGLFGAMYLHMQEPRLSLSDFKALDDQLVAAAYKELTYKGIFLAQAKEYLANGSYHLNNTLYETDELETLLAYNEQLYLSAVKQIKTGHFLINPYTADGKSVQGDQLKAITRFEADLDLGYARRLVVLPVKERRQAFLTRMNEEIKHED</sequence>
<dbReference type="InterPro" id="IPR038726">
    <property type="entry name" value="PDDEXK_AddAB-type"/>
</dbReference>
<dbReference type="EC" id="3.1.-.-" evidence="10"/>
<dbReference type="InterPro" id="IPR011335">
    <property type="entry name" value="Restrct_endonuc-II-like"/>
</dbReference>